<evidence type="ECO:0000313" key="3">
    <source>
        <dbReference type="Proteomes" id="UP000014174"/>
    </source>
</evidence>
<dbReference type="eggNOG" id="COG1479">
    <property type="taxonomic scope" value="Bacteria"/>
</dbReference>
<sequence>MEYKIEKWQLRQLLKILEEKKLDLNPPYQRNAIWPKKTQRFLINSIKSGIPVPSIFLYEKEVENYEMVDGQQRTRAIHLYNSTGEIDLSSDDSDFKKDHFLSYEIPVTIITKVEIGESIEEFYYMVNSSGVKLNRPETLKAQYFDSKFLKLVQDITISESFNKLNIIPANSQKRMLDRDLVEELCALVIYGITDKKAQVDKLYINDINDEDEAICRSKFKEILDHLSRFDEIRLIKTTRFRQRNDFYTLFGFIKDNVNIGNDALDYFYKLLIILEKGIRPNSRSAARELAEYAFNCVSQSNSANARLKRIEIFNNLFLNDSKLPNTSQEEIRSYYPAEGEYFKQIGKYYTFNDMTLNRAVLEKEQQNF</sequence>
<feature type="domain" description="GmrSD restriction endonucleases N-terminal" evidence="1">
    <location>
        <begin position="15"/>
        <end position="144"/>
    </location>
</feature>
<dbReference type="OrthoDB" id="9764212at2"/>
<dbReference type="EMBL" id="AQPN01000100">
    <property type="protein sequence ID" value="EOR93959.1"/>
    <property type="molecule type" value="Genomic_DNA"/>
</dbReference>
<dbReference type="Pfam" id="PF03235">
    <property type="entry name" value="GmrSD_N"/>
    <property type="match status" value="1"/>
</dbReference>
<dbReference type="RefSeq" id="WP_016196024.1">
    <property type="nucleotide sequence ID" value="NZ_AQPN01000100.1"/>
</dbReference>
<gene>
    <name evidence="2" type="ORF">ADIARSV_2793</name>
</gene>
<comment type="caution">
    <text evidence="2">The sequence shown here is derived from an EMBL/GenBank/DDBJ whole genome shotgun (WGS) entry which is preliminary data.</text>
</comment>
<dbReference type="AlphaFoldDB" id="R9GY97"/>
<dbReference type="Proteomes" id="UP000014174">
    <property type="component" value="Unassembled WGS sequence"/>
</dbReference>
<proteinExistence type="predicted"/>
<evidence type="ECO:0000259" key="1">
    <source>
        <dbReference type="Pfam" id="PF03235"/>
    </source>
</evidence>
<dbReference type="PANTHER" id="PTHR39639">
    <property type="entry name" value="CHROMOSOME 16, WHOLE GENOME SHOTGUN SEQUENCE"/>
    <property type="match status" value="1"/>
</dbReference>
<keyword evidence="3" id="KW-1185">Reference proteome</keyword>
<dbReference type="InterPro" id="IPR004919">
    <property type="entry name" value="GmrSD_N"/>
</dbReference>
<evidence type="ECO:0000313" key="2">
    <source>
        <dbReference type="EMBL" id="EOR93959.1"/>
    </source>
</evidence>
<organism evidence="2 3">
    <name type="scientific">Arcticibacter svalbardensis MN12-7</name>
    <dbReference type="NCBI Taxonomy" id="1150600"/>
    <lineage>
        <taxon>Bacteria</taxon>
        <taxon>Pseudomonadati</taxon>
        <taxon>Bacteroidota</taxon>
        <taxon>Sphingobacteriia</taxon>
        <taxon>Sphingobacteriales</taxon>
        <taxon>Sphingobacteriaceae</taxon>
        <taxon>Arcticibacter</taxon>
    </lineage>
</organism>
<name>R9GY97_9SPHI</name>
<protein>
    <recommendedName>
        <fullName evidence="1">GmrSD restriction endonucleases N-terminal domain-containing protein</fullName>
    </recommendedName>
</protein>
<accession>R9GY97</accession>
<dbReference type="STRING" id="1150600.ADIARSV_2793"/>
<dbReference type="PATRIC" id="fig|1150600.3.peg.2766"/>
<reference evidence="2 3" key="1">
    <citation type="journal article" date="2013" name="Genome Announc.">
        <title>Draft Genome Sequence of Arcticibacter svalbardensis Strain MN12-7T, a Member of the Family Sphingobacteriaceae Isolated from an Arctic Soil Sample.</title>
        <authorList>
            <person name="Shivaji S."/>
            <person name="Ara S."/>
            <person name="Prasad S."/>
            <person name="Manasa B.P."/>
            <person name="Begum Z."/>
            <person name="Singh A."/>
            <person name="Kumar Pinnaka A."/>
        </authorList>
    </citation>
    <scope>NUCLEOTIDE SEQUENCE [LARGE SCALE GENOMIC DNA]</scope>
    <source>
        <strain evidence="2 3">MN12-7</strain>
    </source>
</reference>
<dbReference type="PANTHER" id="PTHR39639:SF1">
    <property type="entry name" value="DUF262 DOMAIN-CONTAINING PROTEIN"/>
    <property type="match status" value="1"/>
</dbReference>